<dbReference type="AlphaFoldDB" id="A0A411NML9"/>
<feature type="coiled-coil region" evidence="1">
    <location>
        <begin position="171"/>
        <end position="233"/>
    </location>
</feature>
<dbReference type="InterPro" id="IPR006922">
    <property type="entry name" value="MbeB-like"/>
</dbReference>
<sequence length="239" mass="27244">MSKILDLATTFQQTSQKELENTSEIVQNAIKQHEQNLIQQLQHAGNNLAENIQIEQAKLIKNTVKMYRLPTLIALTILALIAITAGVLTWQAKNAYQEMIEWQHSAEIAKEQSGAIKLSTCQTDKGIKPCIALDRDLITKTWGENLKVIEVHETKKQGKKINGDRTRTTLRENLENLARTARNRASEIIERIRELASRKRLDTTTIQRNNASIEEFKQHVEEIGQKVQAQKQQNRGMSL</sequence>
<evidence type="ECO:0000256" key="2">
    <source>
        <dbReference type="SAM" id="Phobius"/>
    </source>
</evidence>
<protein>
    <submittedName>
        <fullName evidence="3">MobB</fullName>
    </submittedName>
</protein>
<dbReference type="Pfam" id="PF04837">
    <property type="entry name" value="MbeB_N"/>
    <property type="match status" value="1"/>
</dbReference>
<dbReference type="EMBL" id="MK251543">
    <property type="protein sequence ID" value="QBF53212.1"/>
    <property type="molecule type" value="Genomic_DNA"/>
</dbReference>
<evidence type="ECO:0000313" key="3">
    <source>
        <dbReference type="EMBL" id="QBF53212.1"/>
    </source>
</evidence>
<name>A0A411NML9_GLAPU</name>
<keyword evidence="1" id="KW-0175">Coiled coil</keyword>
<proteinExistence type="predicted"/>
<gene>
    <name evidence="3" type="primary">mobB</name>
</gene>
<evidence type="ECO:0000256" key="1">
    <source>
        <dbReference type="SAM" id="Coils"/>
    </source>
</evidence>
<keyword evidence="3" id="KW-0614">Plasmid</keyword>
<accession>A0A411NML9</accession>
<keyword evidence="2" id="KW-1133">Transmembrane helix</keyword>
<geneLocation type="plasmid" evidence="3">
    <name>pHPSO2</name>
</geneLocation>
<organism evidence="3">
    <name type="scientific">Glaesserella parasuis</name>
    <name type="common">Haemophilus parasuis</name>
    <dbReference type="NCBI Taxonomy" id="738"/>
    <lineage>
        <taxon>Bacteria</taxon>
        <taxon>Pseudomonadati</taxon>
        <taxon>Pseudomonadota</taxon>
        <taxon>Gammaproteobacteria</taxon>
        <taxon>Pasteurellales</taxon>
        <taxon>Pasteurellaceae</taxon>
        <taxon>Glaesserella</taxon>
    </lineage>
</organism>
<keyword evidence="2" id="KW-0812">Transmembrane</keyword>
<reference evidence="3" key="1">
    <citation type="submission" date="2018-12" db="EMBL/GenBank/DDBJ databases">
        <title>First Report of Tetracycline Resistance in Haemophilus parasuis Mediated by the tet(O) Gene.</title>
        <authorList>
            <person name="Pavlovic A."/>
            <person name="Seinige D."/>
            <person name="Muller A."/>
            <person name="Kehrenberg C."/>
        </authorList>
    </citation>
    <scope>NUCLEOTIDE SEQUENCE</scope>
    <source>
        <strain evidence="3">Hps 41</strain>
        <plasmid evidence="3">pHPSO2</plasmid>
    </source>
</reference>
<keyword evidence="2" id="KW-0472">Membrane</keyword>
<feature type="transmembrane region" description="Helical" evidence="2">
    <location>
        <begin position="69"/>
        <end position="90"/>
    </location>
</feature>